<keyword evidence="3" id="KW-1185">Reference proteome</keyword>
<feature type="region of interest" description="Disordered" evidence="1">
    <location>
        <begin position="182"/>
        <end position="208"/>
    </location>
</feature>
<comment type="caution">
    <text evidence="2">The sequence shown here is derived from an EMBL/GenBank/DDBJ whole genome shotgun (WGS) entry which is preliminary data.</text>
</comment>
<dbReference type="EMBL" id="JALLBG020000102">
    <property type="protein sequence ID" value="KAL3764692.1"/>
    <property type="molecule type" value="Genomic_DNA"/>
</dbReference>
<evidence type="ECO:0000313" key="3">
    <source>
        <dbReference type="Proteomes" id="UP001530293"/>
    </source>
</evidence>
<reference evidence="2 3" key="1">
    <citation type="submission" date="2024-10" db="EMBL/GenBank/DDBJ databases">
        <title>Updated reference genomes for cyclostephanoid diatoms.</title>
        <authorList>
            <person name="Roberts W.R."/>
            <person name="Alverson A.J."/>
        </authorList>
    </citation>
    <scope>NUCLEOTIDE SEQUENCE [LARGE SCALE GENOMIC DNA]</scope>
    <source>
        <strain evidence="2 3">AJA232-27</strain>
    </source>
</reference>
<accession>A0ABD3MR28</accession>
<gene>
    <name evidence="2" type="ORF">ACHAWU_001522</name>
</gene>
<evidence type="ECO:0000313" key="2">
    <source>
        <dbReference type="EMBL" id="KAL3764692.1"/>
    </source>
</evidence>
<dbReference type="AlphaFoldDB" id="A0ABD3MR28"/>
<name>A0ABD3MR28_9STRA</name>
<proteinExistence type="predicted"/>
<dbReference type="Proteomes" id="UP001530293">
    <property type="component" value="Unassembled WGS sequence"/>
</dbReference>
<sequence>MAVSNRIAMAIAMLTSVHHGNAAFMTSTRSMHRLAHSNSSPTQTFDAPRLCIMTQLSKVTTLLRSKLGGIDDVFLLSIDGTLASTSRSRSFMAVCVALKVWPTLTSNMEALGINHEAFSLENEMDVGYKNDDEESYEWLLQKLSALSSITQQGNDPDAMLGCDEVFMVRILLEEELLDGGRSNGRGGKYGGKFHPSTSSSADGQGKSVVGSRPLTVGELYANWSELRDVTRMKYPFIEVDSNGKAKQLDPLPYIRQYMKETVSKTHQGERHGWQSLALDVLFDYQSDLKDVNGGRMNLRKNTMLLLGHDVQTSSTINSLSLLGYEFDVETDLINPADDGLPTSTHENSNDNSDMKVVVTTSSKAQGRLGQGLLLVVPDAQTGETHSNMIERIVFGYCEGSHVAKNICVIHSSLEVLKKCKPFLGEDAPILSQGLRKCILPSSNTAVTLFLPEWAENVHISQKNDGEMDPWLNLLSEEQLLELISARITMAA</sequence>
<protein>
    <submittedName>
        <fullName evidence="2">Uncharacterized protein</fullName>
    </submittedName>
</protein>
<organism evidence="2 3">
    <name type="scientific">Discostella pseudostelligera</name>
    <dbReference type="NCBI Taxonomy" id="259834"/>
    <lineage>
        <taxon>Eukaryota</taxon>
        <taxon>Sar</taxon>
        <taxon>Stramenopiles</taxon>
        <taxon>Ochrophyta</taxon>
        <taxon>Bacillariophyta</taxon>
        <taxon>Coscinodiscophyceae</taxon>
        <taxon>Thalassiosirophycidae</taxon>
        <taxon>Stephanodiscales</taxon>
        <taxon>Stephanodiscaceae</taxon>
        <taxon>Discostella</taxon>
    </lineage>
</organism>
<evidence type="ECO:0000256" key="1">
    <source>
        <dbReference type="SAM" id="MobiDB-lite"/>
    </source>
</evidence>